<dbReference type="Proteomes" id="UP000620327">
    <property type="component" value="Unassembled WGS sequence"/>
</dbReference>
<name>A0A923MKP5_9FIRM</name>
<comment type="caution">
    <text evidence="5">The sequence shown here is derived from an EMBL/GenBank/DDBJ whole genome shotgun (WGS) entry which is preliminary data.</text>
</comment>
<dbReference type="AlphaFoldDB" id="A0A923MKP5"/>
<evidence type="ECO:0000256" key="3">
    <source>
        <dbReference type="ARBA" id="ARBA00038054"/>
    </source>
</evidence>
<dbReference type="RefSeq" id="WP_187015898.1">
    <property type="nucleotide sequence ID" value="NZ_JACOQI010000020.1"/>
</dbReference>
<dbReference type="SMART" id="SM00903">
    <property type="entry name" value="Flavin_Reduct"/>
    <property type="match status" value="1"/>
</dbReference>
<dbReference type="InterPro" id="IPR012349">
    <property type="entry name" value="Split_barrel_FMN-bd"/>
</dbReference>
<accession>A0A923MKP5</accession>
<dbReference type="PANTHER" id="PTHR43567:SF1">
    <property type="entry name" value="FLAVOREDOXIN"/>
    <property type="match status" value="1"/>
</dbReference>
<evidence type="ECO:0000313" key="5">
    <source>
        <dbReference type="EMBL" id="MBC5771706.1"/>
    </source>
</evidence>
<evidence type="ECO:0000256" key="2">
    <source>
        <dbReference type="ARBA" id="ARBA00022630"/>
    </source>
</evidence>
<proteinExistence type="inferred from homology"/>
<keyword evidence="2" id="KW-0285">Flavoprotein</keyword>
<evidence type="ECO:0000256" key="1">
    <source>
        <dbReference type="ARBA" id="ARBA00001917"/>
    </source>
</evidence>
<dbReference type="GO" id="GO:0010181">
    <property type="term" value="F:FMN binding"/>
    <property type="evidence" value="ECO:0007669"/>
    <property type="project" value="InterPro"/>
</dbReference>
<dbReference type="Pfam" id="PF01613">
    <property type="entry name" value="Flavin_Reduct"/>
    <property type="match status" value="1"/>
</dbReference>
<comment type="similarity">
    <text evidence="3">Belongs to the flavoredoxin family.</text>
</comment>
<protein>
    <submittedName>
        <fullName evidence="5">Flavin reductase family protein</fullName>
    </submittedName>
</protein>
<dbReference type="PANTHER" id="PTHR43567">
    <property type="entry name" value="FLAVOREDOXIN-RELATED-RELATED"/>
    <property type="match status" value="1"/>
</dbReference>
<dbReference type="GO" id="GO:0016646">
    <property type="term" value="F:oxidoreductase activity, acting on the CH-NH group of donors, NAD or NADP as acceptor"/>
    <property type="evidence" value="ECO:0007669"/>
    <property type="project" value="UniProtKB-ARBA"/>
</dbReference>
<evidence type="ECO:0000313" key="6">
    <source>
        <dbReference type="Proteomes" id="UP000620327"/>
    </source>
</evidence>
<keyword evidence="6" id="KW-1185">Reference proteome</keyword>
<feature type="domain" description="Flavin reductase like" evidence="4">
    <location>
        <begin position="12"/>
        <end position="160"/>
    </location>
</feature>
<dbReference type="InterPro" id="IPR052174">
    <property type="entry name" value="Flavoredoxin"/>
</dbReference>
<dbReference type="InterPro" id="IPR002563">
    <property type="entry name" value="Flavin_Rdtase-like_dom"/>
</dbReference>
<dbReference type="EMBL" id="JACOQI010000020">
    <property type="protein sequence ID" value="MBC5771706.1"/>
    <property type="molecule type" value="Genomic_DNA"/>
</dbReference>
<comment type="cofactor">
    <cofactor evidence="1">
        <name>FMN</name>
        <dbReference type="ChEBI" id="CHEBI:58210"/>
    </cofactor>
</comment>
<evidence type="ECO:0000259" key="4">
    <source>
        <dbReference type="SMART" id="SM00903"/>
    </source>
</evidence>
<dbReference type="SUPFAM" id="SSF50475">
    <property type="entry name" value="FMN-binding split barrel"/>
    <property type="match status" value="1"/>
</dbReference>
<sequence>MKELNIMEATVLTSPNPLTLICSKKEDGSTNLAPICFVSYLSFNPPMVGFATGKQSHTGKRVRETGKVIVTVPCESLAGAVMACGASTGAETDKVAANNIEMMAVEGSDIQIPADTRLAMVATLQQSVEVGDHILHICQVDKFLGNEDKKGLYAWNGFGKVAPAAEG</sequence>
<reference evidence="5" key="1">
    <citation type="submission" date="2020-08" db="EMBL/GenBank/DDBJ databases">
        <title>Genome public.</title>
        <authorList>
            <person name="Liu C."/>
            <person name="Sun Q."/>
        </authorList>
    </citation>
    <scope>NUCLEOTIDE SEQUENCE</scope>
    <source>
        <strain evidence="5">BX15</strain>
    </source>
</reference>
<gene>
    <name evidence="5" type="ORF">H8Z83_15500</name>
</gene>
<organism evidence="5 6">
    <name type="scientific">Dysosmobacter segnis</name>
    <dbReference type="NCBI Taxonomy" id="2763042"/>
    <lineage>
        <taxon>Bacteria</taxon>
        <taxon>Bacillati</taxon>
        <taxon>Bacillota</taxon>
        <taxon>Clostridia</taxon>
        <taxon>Eubacteriales</taxon>
        <taxon>Oscillospiraceae</taxon>
        <taxon>Dysosmobacter</taxon>
    </lineage>
</organism>
<dbReference type="Gene3D" id="2.30.110.10">
    <property type="entry name" value="Electron Transport, Fmn-binding Protein, Chain A"/>
    <property type="match status" value="1"/>
</dbReference>